<protein>
    <submittedName>
        <fullName evidence="3">Uncharacterized protein</fullName>
    </submittedName>
</protein>
<feature type="chain" id="PRO_5037527575" evidence="1">
    <location>
        <begin position="21"/>
        <end position="261"/>
    </location>
</feature>
<name>A0A914H6R6_GLORO</name>
<organism evidence="2 3">
    <name type="scientific">Globodera rostochiensis</name>
    <name type="common">Golden nematode worm</name>
    <name type="synonym">Heterodera rostochiensis</name>
    <dbReference type="NCBI Taxonomy" id="31243"/>
    <lineage>
        <taxon>Eukaryota</taxon>
        <taxon>Metazoa</taxon>
        <taxon>Ecdysozoa</taxon>
        <taxon>Nematoda</taxon>
        <taxon>Chromadorea</taxon>
        <taxon>Rhabditida</taxon>
        <taxon>Tylenchina</taxon>
        <taxon>Tylenchomorpha</taxon>
        <taxon>Tylenchoidea</taxon>
        <taxon>Heteroderidae</taxon>
        <taxon>Heteroderinae</taxon>
        <taxon>Globodera</taxon>
    </lineage>
</organism>
<evidence type="ECO:0000313" key="3">
    <source>
        <dbReference type="WBParaSite" id="Gr19_v10_g14705.t1"/>
    </source>
</evidence>
<dbReference type="AlphaFoldDB" id="A0A914H6R6"/>
<feature type="signal peptide" evidence="1">
    <location>
        <begin position="1"/>
        <end position="20"/>
    </location>
</feature>
<keyword evidence="1" id="KW-0732">Signal</keyword>
<reference evidence="3" key="1">
    <citation type="submission" date="2022-11" db="UniProtKB">
        <authorList>
            <consortium name="WormBaseParasite"/>
        </authorList>
    </citation>
    <scope>IDENTIFICATION</scope>
</reference>
<evidence type="ECO:0000313" key="2">
    <source>
        <dbReference type="Proteomes" id="UP000887572"/>
    </source>
</evidence>
<evidence type="ECO:0000256" key="1">
    <source>
        <dbReference type="SAM" id="SignalP"/>
    </source>
</evidence>
<dbReference type="WBParaSite" id="Gr19_v10_g14705.t1">
    <property type="protein sequence ID" value="Gr19_v10_g14705.t1"/>
    <property type="gene ID" value="Gr19_v10_g14705"/>
</dbReference>
<sequence>MFSIILLLAAATTIVVITFGAENNNATQPQQQQQTFEKTVEEMVASAKTGKFVRQCSCEEQEPCLKDIFVDFQDCFKTCWDQNDSGKVASKPDVLKQCFESRAPLLNQFISCINSTAKTCFPTKNGPQVEYVSLQRVVASGEERMMAQASAFERAMGPANKPVVQTAEDLAKCMKECFLHKDAGQSCFNKFECQPKFAEDLVGPVLKRCAWRIGWKTEAAQLCDCFLEAGVMSLKPYCQLLHGSAQGPKKTVQSTKVATRH</sequence>
<proteinExistence type="predicted"/>
<dbReference type="Proteomes" id="UP000887572">
    <property type="component" value="Unplaced"/>
</dbReference>
<accession>A0A914H6R6</accession>
<dbReference type="PANTHER" id="PTHR34401">
    <property type="entry name" value="PROTEIN CBG12388-RELATED"/>
    <property type="match status" value="1"/>
</dbReference>
<dbReference type="PANTHER" id="PTHR34401:SF6">
    <property type="entry name" value="DUF19 DOMAIN-CONTAINING PROTEIN"/>
    <property type="match status" value="1"/>
</dbReference>
<keyword evidence="2" id="KW-1185">Reference proteome</keyword>